<accession>A0A1B9AUF1</accession>
<evidence type="ECO:0000313" key="3">
    <source>
        <dbReference type="Proteomes" id="UP000092578"/>
    </source>
</evidence>
<protein>
    <recommendedName>
        <fullName evidence="4">Phage protein</fullName>
    </recommendedName>
</protein>
<reference evidence="3" key="1">
    <citation type="submission" date="2016-05" db="EMBL/GenBank/DDBJ databases">
        <authorList>
            <person name="Liu B."/>
            <person name="Wang J."/>
            <person name="Zhu Y."/>
            <person name="Liu G."/>
            <person name="Chen Q."/>
            <person name="Chen Z."/>
            <person name="Lan J."/>
            <person name="Che J."/>
            <person name="Ge C."/>
            <person name="Shi H."/>
            <person name="Pan Z."/>
            <person name="Liu X."/>
        </authorList>
    </citation>
    <scope>NUCLEOTIDE SEQUENCE [LARGE SCALE GENOMIC DNA]</scope>
    <source>
        <strain evidence="3">FJAT-27215</strain>
    </source>
</reference>
<sequence>MNSTLKDQLQQWKRKNQAVVERKKEQPKKKPVKKKEKLSDWELRELMGMNMKLLKRGKGGAYK</sequence>
<dbReference type="AlphaFoldDB" id="A0A1B9AUF1"/>
<name>A0A1B9AUF1_9BACI</name>
<dbReference type="Proteomes" id="UP000092578">
    <property type="component" value="Unassembled WGS sequence"/>
</dbReference>
<proteinExistence type="predicted"/>
<keyword evidence="3" id="KW-1185">Reference proteome</keyword>
<feature type="compositionally biased region" description="Basic residues" evidence="1">
    <location>
        <begin position="25"/>
        <end position="36"/>
    </location>
</feature>
<evidence type="ECO:0008006" key="4">
    <source>
        <dbReference type="Google" id="ProtNLM"/>
    </source>
</evidence>
<gene>
    <name evidence="2" type="ORF">A8F95_08660</name>
</gene>
<feature type="region of interest" description="Disordered" evidence="1">
    <location>
        <begin position="1"/>
        <end position="37"/>
    </location>
</feature>
<evidence type="ECO:0000313" key="2">
    <source>
        <dbReference type="EMBL" id="OCA87308.1"/>
    </source>
</evidence>
<dbReference type="EMBL" id="MAYT01000023">
    <property type="protein sequence ID" value="OCA87308.1"/>
    <property type="molecule type" value="Genomic_DNA"/>
</dbReference>
<comment type="caution">
    <text evidence="2">The sequence shown here is derived from an EMBL/GenBank/DDBJ whole genome shotgun (WGS) entry which is preliminary data.</text>
</comment>
<feature type="compositionally biased region" description="Polar residues" evidence="1">
    <location>
        <begin position="1"/>
        <end position="11"/>
    </location>
</feature>
<evidence type="ECO:0000256" key="1">
    <source>
        <dbReference type="SAM" id="MobiDB-lite"/>
    </source>
</evidence>
<dbReference type="RefSeq" id="WP_065410756.1">
    <property type="nucleotide sequence ID" value="NZ_MAYT01000023.1"/>
</dbReference>
<organism evidence="2 3">
    <name type="scientific">Pseudobacillus wudalianchiensis</name>
    <dbReference type="NCBI Taxonomy" id="1743143"/>
    <lineage>
        <taxon>Bacteria</taxon>
        <taxon>Bacillati</taxon>
        <taxon>Bacillota</taxon>
        <taxon>Bacilli</taxon>
        <taxon>Bacillales</taxon>
        <taxon>Bacillaceae</taxon>
        <taxon>Pseudobacillus</taxon>
    </lineage>
</organism>